<name>A0A5B7EAI6_PORTR</name>
<evidence type="ECO:0000313" key="2">
    <source>
        <dbReference type="EMBL" id="MPC31111.1"/>
    </source>
</evidence>
<feature type="region of interest" description="Disordered" evidence="1">
    <location>
        <begin position="1"/>
        <end position="22"/>
    </location>
</feature>
<gene>
    <name evidence="2" type="ORF">E2C01_024390</name>
</gene>
<reference evidence="2 3" key="1">
    <citation type="submission" date="2019-05" db="EMBL/GenBank/DDBJ databases">
        <title>Another draft genome of Portunus trituberculatus and its Hox gene families provides insights of decapod evolution.</title>
        <authorList>
            <person name="Jeong J.-H."/>
            <person name="Song I."/>
            <person name="Kim S."/>
            <person name="Choi T."/>
            <person name="Kim D."/>
            <person name="Ryu S."/>
            <person name="Kim W."/>
        </authorList>
    </citation>
    <scope>NUCLEOTIDE SEQUENCE [LARGE SCALE GENOMIC DNA]</scope>
    <source>
        <tissue evidence="2">Muscle</tissue>
    </source>
</reference>
<sequence>MVQKNIPPHPPILPSRSQQEEKETSPPYSVFCAFYFTCDLHSPHSFCFYFVARARADLTITTRGGIKN</sequence>
<comment type="caution">
    <text evidence="2">The sequence shown here is derived from an EMBL/GenBank/DDBJ whole genome shotgun (WGS) entry which is preliminary data.</text>
</comment>
<keyword evidence="3" id="KW-1185">Reference proteome</keyword>
<organism evidence="2 3">
    <name type="scientific">Portunus trituberculatus</name>
    <name type="common">Swimming crab</name>
    <name type="synonym">Neptunus trituberculatus</name>
    <dbReference type="NCBI Taxonomy" id="210409"/>
    <lineage>
        <taxon>Eukaryota</taxon>
        <taxon>Metazoa</taxon>
        <taxon>Ecdysozoa</taxon>
        <taxon>Arthropoda</taxon>
        <taxon>Crustacea</taxon>
        <taxon>Multicrustacea</taxon>
        <taxon>Malacostraca</taxon>
        <taxon>Eumalacostraca</taxon>
        <taxon>Eucarida</taxon>
        <taxon>Decapoda</taxon>
        <taxon>Pleocyemata</taxon>
        <taxon>Brachyura</taxon>
        <taxon>Eubrachyura</taxon>
        <taxon>Portunoidea</taxon>
        <taxon>Portunidae</taxon>
        <taxon>Portuninae</taxon>
        <taxon>Portunus</taxon>
    </lineage>
</organism>
<dbReference type="AlphaFoldDB" id="A0A5B7EAI6"/>
<proteinExistence type="predicted"/>
<accession>A0A5B7EAI6</accession>
<dbReference type="EMBL" id="VSRR010002371">
    <property type="protein sequence ID" value="MPC31111.1"/>
    <property type="molecule type" value="Genomic_DNA"/>
</dbReference>
<protein>
    <submittedName>
        <fullName evidence="2">Uncharacterized protein</fullName>
    </submittedName>
</protein>
<evidence type="ECO:0000256" key="1">
    <source>
        <dbReference type="SAM" id="MobiDB-lite"/>
    </source>
</evidence>
<dbReference type="Proteomes" id="UP000324222">
    <property type="component" value="Unassembled WGS sequence"/>
</dbReference>
<evidence type="ECO:0000313" key="3">
    <source>
        <dbReference type="Proteomes" id="UP000324222"/>
    </source>
</evidence>